<reference evidence="1 2" key="4">
    <citation type="journal article" date="2011" name="BMC Genomics">
        <title>RNA-Seq improves annotation of protein-coding genes in the cucumber genome.</title>
        <authorList>
            <person name="Li Z."/>
            <person name="Zhang Z."/>
            <person name="Yan P."/>
            <person name="Huang S."/>
            <person name="Fei Z."/>
            <person name="Lin K."/>
        </authorList>
    </citation>
    <scope>NUCLEOTIDE SEQUENCE [LARGE SCALE GENOMIC DNA]</scope>
    <source>
        <strain evidence="2">cv. 9930</strain>
    </source>
</reference>
<proteinExistence type="predicted"/>
<evidence type="ECO:0000313" key="1">
    <source>
        <dbReference type="EMBL" id="KGN61490.1"/>
    </source>
</evidence>
<gene>
    <name evidence="1" type="ORF">Csa_2G145890</name>
</gene>
<organism evidence="1 2">
    <name type="scientific">Cucumis sativus</name>
    <name type="common">Cucumber</name>
    <dbReference type="NCBI Taxonomy" id="3659"/>
    <lineage>
        <taxon>Eukaryota</taxon>
        <taxon>Viridiplantae</taxon>
        <taxon>Streptophyta</taxon>
        <taxon>Embryophyta</taxon>
        <taxon>Tracheophyta</taxon>
        <taxon>Spermatophyta</taxon>
        <taxon>Magnoliopsida</taxon>
        <taxon>eudicotyledons</taxon>
        <taxon>Gunneridae</taxon>
        <taxon>Pentapetalae</taxon>
        <taxon>rosids</taxon>
        <taxon>fabids</taxon>
        <taxon>Cucurbitales</taxon>
        <taxon>Cucurbitaceae</taxon>
        <taxon>Benincaseae</taxon>
        <taxon>Cucumis</taxon>
    </lineage>
</organism>
<accession>A0A0A0LHW9</accession>
<keyword evidence="2" id="KW-1185">Reference proteome</keyword>
<reference evidence="1 2" key="3">
    <citation type="journal article" date="2010" name="BMC Genomics">
        <title>Transcriptome sequencing and comparative analysis of cucumber flowers with different sex types.</title>
        <authorList>
            <person name="Guo S."/>
            <person name="Zheng Y."/>
            <person name="Joung J.G."/>
            <person name="Liu S."/>
            <person name="Zhang Z."/>
            <person name="Crasta O.R."/>
            <person name="Sobral B.W."/>
            <person name="Xu Y."/>
            <person name="Huang S."/>
            <person name="Fei Z."/>
        </authorList>
    </citation>
    <scope>NUCLEOTIDE SEQUENCE [LARGE SCALE GENOMIC DNA]</scope>
    <source>
        <strain evidence="2">cv. 9930</strain>
    </source>
</reference>
<evidence type="ECO:0000313" key="2">
    <source>
        <dbReference type="Proteomes" id="UP000029981"/>
    </source>
</evidence>
<dbReference type="EMBL" id="CM002923">
    <property type="protein sequence ID" value="KGN61490.1"/>
    <property type="molecule type" value="Genomic_DNA"/>
</dbReference>
<dbReference type="Gramene" id="KGN61490">
    <property type="protein sequence ID" value="KGN61490"/>
    <property type="gene ID" value="Csa_2G145890"/>
</dbReference>
<reference evidence="1 2" key="2">
    <citation type="journal article" date="2009" name="PLoS ONE">
        <title>An integrated genetic and cytogenetic map of the cucumber genome.</title>
        <authorList>
            <person name="Ren Y."/>
            <person name="Zhang Z."/>
            <person name="Liu J."/>
            <person name="Staub J.E."/>
            <person name="Han Y."/>
            <person name="Cheng Z."/>
            <person name="Li X."/>
            <person name="Lu J."/>
            <person name="Miao H."/>
            <person name="Kang H."/>
            <person name="Xie B."/>
            <person name="Gu X."/>
            <person name="Wang X."/>
            <person name="Du Y."/>
            <person name="Jin W."/>
            <person name="Huang S."/>
        </authorList>
    </citation>
    <scope>NUCLEOTIDE SEQUENCE [LARGE SCALE GENOMIC DNA]</scope>
    <source>
        <strain evidence="2">cv. 9930</strain>
    </source>
</reference>
<name>A0A0A0LHW9_CUCSA</name>
<sequence length="94" mass="11150">MERIMFDYCIMKEISVNIGKIISEHILAWVKLPQETRFFLHLINKLRLKACLALEKLPQVKVEDGVWTPLTLHCIIRYSQNQSKDKTPQDPEKW</sequence>
<dbReference type="Proteomes" id="UP000029981">
    <property type="component" value="Chromosome 2"/>
</dbReference>
<dbReference type="AlphaFoldDB" id="A0A0A0LHW9"/>
<reference evidence="1 2" key="1">
    <citation type="journal article" date="2009" name="Nat. Genet.">
        <title>The genome of the cucumber, Cucumis sativus L.</title>
        <authorList>
            <person name="Huang S."/>
            <person name="Li R."/>
            <person name="Zhang Z."/>
            <person name="Li L."/>
            <person name="Gu X."/>
            <person name="Fan W."/>
            <person name="Lucas W.J."/>
            <person name="Wang X."/>
            <person name="Xie B."/>
            <person name="Ni P."/>
            <person name="Ren Y."/>
            <person name="Zhu H."/>
            <person name="Li J."/>
            <person name="Lin K."/>
            <person name="Jin W."/>
            <person name="Fei Z."/>
            <person name="Li G."/>
            <person name="Staub J."/>
            <person name="Kilian A."/>
            <person name="van der Vossen E.A."/>
            <person name="Wu Y."/>
            <person name="Guo J."/>
            <person name="He J."/>
            <person name="Jia Z."/>
            <person name="Ren Y."/>
            <person name="Tian G."/>
            <person name="Lu Y."/>
            <person name="Ruan J."/>
            <person name="Qian W."/>
            <person name="Wang M."/>
            <person name="Huang Q."/>
            <person name="Li B."/>
            <person name="Xuan Z."/>
            <person name="Cao J."/>
            <person name="Asan"/>
            <person name="Wu Z."/>
            <person name="Zhang J."/>
            <person name="Cai Q."/>
            <person name="Bai Y."/>
            <person name="Zhao B."/>
            <person name="Han Y."/>
            <person name="Li Y."/>
            <person name="Li X."/>
            <person name="Wang S."/>
            <person name="Shi Q."/>
            <person name="Liu S."/>
            <person name="Cho W.K."/>
            <person name="Kim J.Y."/>
            <person name="Xu Y."/>
            <person name="Heller-Uszynska K."/>
            <person name="Miao H."/>
            <person name="Cheng Z."/>
            <person name="Zhang S."/>
            <person name="Wu J."/>
            <person name="Yang Y."/>
            <person name="Kang H."/>
            <person name="Li M."/>
            <person name="Liang H."/>
            <person name="Ren X."/>
            <person name="Shi Z."/>
            <person name="Wen M."/>
            <person name="Jian M."/>
            <person name="Yang H."/>
            <person name="Zhang G."/>
            <person name="Yang Z."/>
            <person name="Chen R."/>
            <person name="Liu S."/>
            <person name="Li J."/>
            <person name="Ma L."/>
            <person name="Liu H."/>
            <person name="Zhou Y."/>
            <person name="Zhao J."/>
            <person name="Fang X."/>
            <person name="Li G."/>
            <person name="Fang L."/>
            <person name="Li Y."/>
            <person name="Liu D."/>
            <person name="Zheng H."/>
            <person name="Zhang Y."/>
            <person name="Qin N."/>
            <person name="Li Z."/>
            <person name="Yang G."/>
            <person name="Yang S."/>
            <person name="Bolund L."/>
            <person name="Kristiansen K."/>
            <person name="Zheng H."/>
            <person name="Li S."/>
            <person name="Zhang X."/>
            <person name="Yang H."/>
            <person name="Wang J."/>
            <person name="Sun R."/>
            <person name="Zhang B."/>
            <person name="Jiang S."/>
            <person name="Wang J."/>
            <person name="Du Y."/>
            <person name="Li S."/>
        </authorList>
    </citation>
    <scope>NUCLEOTIDE SEQUENCE [LARGE SCALE GENOMIC DNA]</scope>
    <source>
        <strain evidence="2">cv. 9930</strain>
    </source>
</reference>
<protein>
    <submittedName>
        <fullName evidence="1">Uncharacterized protein</fullName>
    </submittedName>
</protein>